<protein>
    <recommendedName>
        <fullName evidence="5">Nucleotide-diphospho-sugar transferase</fullName>
    </recommendedName>
</protein>
<reference evidence="3" key="1">
    <citation type="journal article" date="2020" name="Stud. Mycol.">
        <title>101 Dothideomycetes genomes: a test case for predicting lifestyles and emergence of pathogens.</title>
        <authorList>
            <person name="Haridas S."/>
            <person name="Albert R."/>
            <person name="Binder M."/>
            <person name="Bloem J."/>
            <person name="Labutti K."/>
            <person name="Salamov A."/>
            <person name="Andreopoulos B."/>
            <person name="Baker S."/>
            <person name="Barry K."/>
            <person name="Bills G."/>
            <person name="Bluhm B."/>
            <person name="Cannon C."/>
            <person name="Castanera R."/>
            <person name="Culley D."/>
            <person name="Daum C."/>
            <person name="Ezra D."/>
            <person name="Gonzalez J."/>
            <person name="Henrissat B."/>
            <person name="Kuo A."/>
            <person name="Liang C."/>
            <person name="Lipzen A."/>
            <person name="Lutzoni F."/>
            <person name="Magnuson J."/>
            <person name="Mondo S."/>
            <person name="Nolan M."/>
            <person name="Ohm R."/>
            <person name="Pangilinan J."/>
            <person name="Park H.-J."/>
            <person name="Ramirez L."/>
            <person name="Alfaro M."/>
            <person name="Sun H."/>
            <person name="Tritt A."/>
            <person name="Yoshinaga Y."/>
            <person name="Zwiers L.-H."/>
            <person name="Turgeon B."/>
            <person name="Goodwin S."/>
            <person name="Spatafora J."/>
            <person name="Crous P."/>
            <person name="Grigoriev I."/>
        </authorList>
    </citation>
    <scope>NUCLEOTIDE SEQUENCE</scope>
    <source>
        <strain evidence="3">CBS 113389</strain>
    </source>
</reference>
<dbReference type="EMBL" id="MU001633">
    <property type="protein sequence ID" value="KAF2485798.1"/>
    <property type="molecule type" value="Genomic_DNA"/>
</dbReference>
<dbReference type="InterPro" id="IPR029044">
    <property type="entry name" value="Nucleotide-diphossugar_trans"/>
</dbReference>
<sequence length="715" mass="76306">MKVRLKASRSLRLGAAGTCALLFLFWSLWTSVDYLAEQEGKIQTLLSQNERLREHLSTEHAEKVRLENATIHPHFSTPPADVLAPPPPPPMIVENSQALEDNAGFAYVFYATDPTYACSVLVNIDRLQNVLHARVPIHVLVTSDISESYIRTMEAMNATVHLREAPPLAQDSAYYYRGSLLKLLAFEMHIISPGLKRVLVFDSDQLIMKNLDSLFTGLPPNDLAAPRAYWLSKDFLASTFMMIDLSDRLWQSVRHALDTLAKDKFDMDIVNELLGDTVLMLGGEYVTLNSHWETWNLPKWFHTELNVTVQPTEAASPPSVEAVSPQPAEGDGSQPAETAQPGEGDGSQLAETAQPEEGGPQPTEGGDPQPVEGDRPQPVEGDSSQPVEGDSPQPVEGDSPSSVEGDNQEPAVTAQPANGASEEALQAANKPPATEPSEPPRDDELSNGGESGTAAVLDSISPSVDASPQLPEAAGDQSSQNEAVAGGQGETVATAESSLSSADGNPQAAGEESDAQPWKYELGARGAGGATAAPESSDASRIRMTRAEGDQDSSSELVGKNDMSNDGNTTTTTSKASPAPESITTSDPATEPATPPSNTTTPPTRTTPSAPDFASTYPSSPPSSSSAPPTPSATEVYPPPVPKYPSTHPLYIELARLQEAASVIHFTALGKPWTWAGYEVQQERPSAHPLMAEQFEIWRAAAARVCPSGLPRPSY</sequence>
<keyword evidence="4" id="KW-1185">Reference proteome</keyword>
<dbReference type="GeneID" id="54476287"/>
<feature type="region of interest" description="Disordered" evidence="2">
    <location>
        <begin position="312"/>
        <end position="645"/>
    </location>
</feature>
<dbReference type="SUPFAM" id="SSF53448">
    <property type="entry name" value="Nucleotide-diphospho-sugar transferases"/>
    <property type="match status" value="1"/>
</dbReference>
<organism evidence="3 4">
    <name type="scientific">Neohortaea acidophila</name>
    <dbReference type="NCBI Taxonomy" id="245834"/>
    <lineage>
        <taxon>Eukaryota</taxon>
        <taxon>Fungi</taxon>
        <taxon>Dikarya</taxon>
        <taxon>Ascomycota</taxon>
        <taxon>Pezizomycotina</taxon>
        <taxon>Dothideomycetes</taxon>
        <taxon>Dothideomycetidae</taxon>
        <taxon>Mycosphaerellales</taxon>
        <taxon>Teratosphaeriaceae</taxon>
        <taxon>Neohortaea</taxon>
    </lineage>
</organism>
<dbReference type="RefSeq" id="XP_033592367.1">
    <property type="nucleotide sequence ID" value="XM_033735285.1"/>
</dbReference>
<feature type="coiled-coil region" evidence="1">
    <location>
        <begin position="35"/>
        <end position="69"/>
    </location>
</feature>
<feature type="compositionally biased region" description="Basic and acidic residues" evidence="2">
    <location>
        <begin position="538"/>
        <end position="549"/>
    </location>
</feature>
<proteinExistence type="predicted"/>
<evidence type="ECO:0000313" key="3">
    <source>
        <dbReference type="EMBL" id="KAF2485798.1"/>
    </source>
</evidence>
<name>A0A6A6Q007_9PEZI</name>
<dbReference type="Gene3D" id="3.90.550.10">
    <property type="entry name" value="Spore Coat Polysaccharide Biosynthesis Protein SpsA, Chain A"/>
    <property type="match status" value="1"/>
</dbReference>
<evidence type="ECO:0000256" key="2">
    <source>
        <dbReference type="SAM" id="MobiDB-lite"/>
    </source>
</evidence>
<dbReference type="PANTHER" id="PTHR24216">
    <property type="entry name" value="PAXILLIN-RELATED"/>
    <property type="match status" value="1"/>
</dbReference>
<feature type="compositionally biased region" description="Low complexity" evidence="2">
    <location>
        <begin position="355"/>
        <end position="370"/>
    </location>
</feature>
<evidence type="ECO:0000313" key="4">
    <source>
        <dbReference type="Proteomes" id="UP000799767"/>
    </source>
</evidence>
<evidence type="ECO:0008006" key="5">
    <source>
        <dbReference type="Google" id="ProtNLM"/>
    </source>
</evidence>
<dbReference type="Proteomes" id="UP000799767">
    <property type="component" value="Unassembled WGS sequence"/>
</dbReference>
<evidence type="ECO:0000256" key="1">
    <source>
        <dbReference type="SAM" id="Coils"/>
    </source>
</evidence>
<gene>
    <name evidence="3" type="ORF">BDY17DRAFT_309097</name>
</gene>
<keyword evidence="1" id="KW-0175">Coiled coil</keyword>
<dbReference type="OrthoDB" id="2014201at2759"/>
<accession>A0A6A6Q007</accession>
<feature type="compositionally biased region" description="Polar residues" evidence="2">
    <location>
        <begin position="494"/>
        <end position="504"/>
    </location>
</feature>
<dbReference type="AlphaFoldDB" id="A0A6A6Q007"/>
<feature type="compositionally biased region" description="Polar residues" evidence="2">
    <location>
        <begin position="552"/>
        <end position="568"/>
    </location>
</feature>
<dbReference type="PANTHER" id="PTHR24216:SF65">
    <property type="entry name" value="PAXILLIN-LIKE PROTEIN 1"/>
    <property type="match status" value="1"/>
</dbReference>
<feature type="compositionally biased region" description="Low complexity" evidence="2">
    <location>
        <begin position="588"/>
        <end position="627"/>
    </location>
</feature>